<dbReference type="PANTHER" id="PTHR20881:SF0">
    <property type="entry name" value="3-METHYL-2-OXOBUTANOATE HYDROXYMETHYLTRANSFERASE"/>
    <property type="match status" value="1"/>
</dbReference>
<keyword evidence="6" id="KW-0489">Methyltransferase</keyword>
<dbReference type="UniPathway" id="UPA00028">
    <property type="reaction ID" value="UER00003"/>
</dbReference>
<reference evidence="6 7" key="1">
    <citation type="journal article" date="2013" name="Nat. Commun.">
        <title>The evolution and pathogenic mechanisms of the rice sheath blight pathogen.</title>
        <authorList>
            <person name="Zheng A."/>
            <person name="Lin R."/>
            <person name="Xu L."/>
            <person name="Qin P."/>
            <person name="Tang C."/>
            <person name="Ai P."/>
            <person name="Zhang D."/>
            <person name="Liu Y."/>
            <person name="Sun Z."/>
            <person name="Feng H."/>
            <person name="Wang Y."/>
            <person name="Chen Y."/>
            <person name="Liang X."/>
            <person name="Fu R."/>
            <person name="Li Q."/>
            <person name="Zhang J."/>
            <person name="Yu X."/>
            <person name="Xie Z."/>
            <person name="Ding L."/>
            <person name="Guan P."/>
            <person name="Tang J."/>
            <person name="Liang Y."/>
            <person name="Wang S."/>
            <person name="Deng Q."/>
            <person name="Li S."/>
            <person name="Zhu J."/>
            <person name="Wang L."/>
            <person name="Liu H."/>
            <person name="Li P."/>
        </authorList>
    </citation>
    <scope>NUCLEOTIDE SEQUENCE [LARGE SCALE GENOMIC DNA]</scope>
    <source>
        <strain evidence="7">AG-1 IA</strain>
    </source>
</reference>
<comment type="similarity">
    <text evidence="2">Belongs to the PanB family.</text>
</comment>
<evidence type="ECO:0000313" key="7">
    <source>
        <dbReference type="Proteomes" id="UP000011668"/>
    </source>
</evidence>
<comment type="caution">
    <text evidence="6">The sequence shown here is derived from an EMBL/GenBank/DDBJ whole genome shotgun (WGS) entry which is preliminary data.</text>
</comment>
<evidence type="ECO:0000256" key="1">
    <source>
        <dbReference type="ARBA" id="ARBA00005033"/>
    </source>
</evidence>
<dbReference type="GO" id="GO:0008168">
    <property type="term" value="F:methyltransferase activity"/>
    <property type="evidence" value="ECO:0007669"/>
    <property type="project" value="UniProtKB-KW"/>
</dbReference>
<evidence type="ECO:0000256" key="4">
    <source>
        <dbReference type="ARBA" id="ARBA00022679"/>
    </source>
</evidence>
<dbReference type="CDD" id="cd06557">
    <property type="entry name" value="KPHMT-like"/>
    <property type="match status" value="1"/>
</dbReference>
<comment type="pathway">
    <text evidence="1">Cofactor biosynthesis; (R)-pantothenate biosynthesis; (R)-pantoate from 3-methyl-2-oxobutanoate: step 1/2.</text>
</comment>
<dbReference type="STRING" id="983506.L8WI98"/>
<dbReference type="SUPFAM" id="SSF51621">
    <property type="entry name" value="Phosphoenolpyruvate/pyruvate domain"/>
    <property type="match status" value="1"/>
</dbReference>
<dbReference type="Gene3D" id="3.20.20.60">
    <property type="entry name" value="Phosphoenolpyruvate-binding domains"/>
    <property type="match status" value="2"/>
</dbReference>
<keyword evidence="7" id="KW-1185">Reference proteome</keyword>
<dbReference type="GO" id="GO:0005739">
    <property type="term" value="C:mitochondrion"/>
    <property type="evidence" value="ECO:0007669"/>
    <property type="project" value="TreeGrafter"/>
</dbReference>
<name>L8WI98_THACA</name>
<dbReference type="HOGENOM" id="CLU_571319_0_0_1"/>
<dbReference type="InterPro" id="IPR003700">
    <property type="entry name" value="Pantoate_hydroxy_MeTrfase"/>
</dbReference>
<dbReference type="PANTHER" id="PTHR20881">
    <property type="entry name" value="3-METHYL-2-OXOBUTANOATE HYDROXYMETHYLTRANSFERASE"/>
    <property type="match status" value="1"/>
</dbReference>
<evidence type="ECO:0000256" key="2">
    <source>
        <dbReference type="ARBA" id="ARBA00008676"/>
    </source>
</evidence>
<dbReference type="EMBL" id="AFRT01003278">
    <property type="protein sequence ID" value="ELU36528.1"/>
    <property type="molecule type" value="Genomic_DNA"/>
</dbReference>
<dbReference type="Pfam" id="PF02548">
    <property type="entry name" value="Pantoate_transf"/>
    <property type="match status" value="1"/>
</dbReference>
<dbReference type="InterPro" id="IPR040442">
    <property type="entry name" value="Pyrv_kinase-like_dom_sf"/>
</dbReference>
<dbReference type="GO" id="GO:0000287">
    <property type="term" value="F:magnesium ion binding"/>
    <property type="evidence" value="ECO:0007669"/>
    <property type="project" value="TreeGrafter"/>
</dbReference>
<accession>L8WI98</accession>
<dbReference type="InterPro" id="IPR015813">
    <property type="entry name" value="Pyrv/PenolPyrv_kinase-like_dom"/>
</dbReference>
<dbReference type="GO" id="GO:0003864">
    <property type="term" value="F:3-methyl-2-oxobutanoate hydroxymethyltransferase activity"/>
    <property type="evidence" value="ECO:0007669"/>
    <property type="project" value="UniProtKB-EC"/>
</dbReference>
<dbReference type="AlphaFoldDB" id="L8WI98"/>
<protein>
    <recommendedName>
        <fullName evidence="3">3-methyl-2-oxobutanoate hydroxymethyltransferase</fullName>
        <ecNumber evidence="3">2.1.2.11</ecNumber>
    </recommendedName>
</protein>
<dbReference type="GO" id="GO:0032259">
    <property type="term" value="P:methylation"/>
    <property type="evidence" value="ECO:0007669"/>
    <property type="project" value="UniProtKB-KW"/>
</dbReference>
<evidence type="ECO:0000313" key="6">
    <source>
        <dbReference type="EMBL" id="ELU36528.1"/>
    </source>
</evidence>
<dbReference type="EC" id="2.1.2.11" evidence="3"/>
<dbReference type="GO" id="GO:0015940">
    <property type="term" value="P:pantothenate biosynthetic process"/>
    <property type="evidence" value="ECO:0007669"/>
    <property type="project" value="UniProtKB-UniPathway"/>
</dbReference>
<proteinExistence type="inferred from homology"/>
<evidence type="ECO:0000256" key="3">
    <source>
        <dbReference type="ARBA" id="ARBA00012618"/>
    </source>
</evidence>
<organism evidence="6 7">
    <name type="scientific">Thanatephorus cucumeris (strain AG1-IA)</name>
    <name type="common">Rice sheath blight fungus</name>
    <name type="synonym">Rhizoctonia solani</name>
    <dbReference type="NCBI Taxonomy" id="983506"/>
    <lineage>
        <taxon>Eukaryota</taxon>
        <taxon>Fungi</taxon>
        <taxon>Dikarya</taxon>
        <taxon>Basidiomycota</taxon>
        <taxon>Agaricomycotina</taxon>
        <taxon>Agaricomycetes</taxon>
        <taxon>Cantharellales</taxon>
        <taxon>Ceratobasidiaceae</taxon>
        <taxon>Rhizoctonia</taxon>
        <taxon>Rhizoctonia solani AG-1</taxon>
    </lineage>
</organism>
<comment type="catalytic activity">
    <reaction evidence="5">
        <text>(6R)-5,10-methylene-5,6,7,8-tetrahydrofolate + 3-methyl-2-oxobutanoate + H2O = 2-dehydropantoate + (6S)-5,6,7,8-tetrahydrofolate</text>
        <dbReference type="Rhea" id="RHEA:11824"/>
        <dbReference type="ChEBI" id="CHEBI:11561"/>
        <dbReference type="ChEBI" id="CHEBI:11851"/>
        <dbReference type="ChEBI" id="CHEBI:15377"/>
        <dbReference type="ChEBI" id="CHEBI:15636"/>
        <dbReference type="ChEBI" id="CHEBI:57453"/>
        <dbReference type="EC" id="2.1.2.11"/>
    </reaction>
</comment>
<evidence type="ECO:0000256" key="5">
    <source>
        <dbReference type="ARBA" id="ARBA00049172"/>
    </source>
</evidence>
<sequence length="478" mass="52593">MPCQTVNVNLTAKLLCRNLIESANGAYVPLWKMCQSPQAQCKTTIFEKLKRDMLKYEYHNSNTFMRAHATRLDLFVLLAYMLAKTLLVKPQFAISQSKPSSDFLALSAGEAATYINRLAISTATQEYNRSMLTFTSPTVLGLARQQARTFFSRRWMSLWSEVKEIASRKKVTIQNLRSLKQKGTPITTLTAYGYPSGVRCERADIDITFVGDSLAQVALGYDATTRLTLDEMIHHVRAVARGSHSSFLLADMPFGTYHASVEDAIRPAVRLVREGGAEGVKLEGRQEVAPIIKALTSIEIPAMAQVGLLPQRYAALSGYRVQGKNVVKAVPHPLATHISQQLYIPTIGIGAGPGCDGHVLVQDDALDICSGHKAKFVQKFAEIGSTATEGANAFAKAVRERSFPSLDAESYGMDSEEWVKFAQHEHIQAVRDKSALSAVCSEFKPDLVDYFACEKLGAGNRRLGKQLIRGTVTIVRGD</sequence>
<dbReference type="Proteomes" id="UP000011668">
    <property type="component" value="Unassembled WGS sequence"/>
</dbReference>
<dbReference type="OrthoDB" id="425211at2759"/>
<keyword evidence="4 6" id="KW-0808">Transferase</keyword>
<gene>
    <name evidence="6" type="ORF">AG1IA_09442</name>
</gene>